<evidence type="ECO:0000313" key="2">
    <source>
        <dbReference type="EMBL" id="PJF47102.1"/>
    </source>
</evidence>
<comment type="caution">
    <text evidence="2">The sequence shown here is derived from an EMBL/GenBank/DDBJ whole genome shotgun (WGS) entry which is preliminary data.</text>
</comment>
<sequence length="74" mass="7792">GYLLRTLAAVFIGGTPTWGGVGTVIGAVFGAMSVGFIETGLIGAGLTAFWTQFAYGLVIILALIGHRFNRGRYR</sequence>
<dbReference type="GO" id="GO:0005886">
    <property type="term" value="C:plasma membrane"/>
    <property type="evidence" value="ECO:0007669"/>
    <property type="project" value="TreeGrafter"/>
</dbReference>
<keyword evidence="1" id="KW-0812">Transmembrane</keyword>
<keyword evidence="1" id="KW-1133">Transmembrane helix</keyword>
<evidence type="ECO:0000313" key="3">
    <source>
        <dbReference type="Proteomes" id="UP000230790"/>
    </source>
</evidence>
<dbReference type="AlphaFoldDB" id="A0A2M8QBD2"/>
<gene>
    <name evidence="2" type="ORF">CUN48_10460</name>
</gene>
<keyword evidence="1" id="KW-0472">Membrane</keyword>
<feature type="transmembrane region" description="Helical" evidence="1">
    <location>
        <begin position="7"/>
        <end position="29"/>
    </location>
</feature>
<dbReference type="Proteomes" id="UP000230790">
    <property type="component" value="Unassembled WGS sequence"/>
</dbReference>
<protein>
    <submittedName>
        <fullName evidence="2">Ribose ABC transporter permease</fullName>
    </submittedName>
</protein>
<name>A0A2M8QBD2_9CHLR</name>
<evidence type="ECO:0000256" key="1">
    <source>
        <dbReference type="SAM" id="Phobius"/>
    </source>
</evidence>
<dbReference type="PANTHER" id="PTHR32196:SF72">
    <property type="entry name" value="RIBOSE IMPORT PERMEASE PROTEIN RBSC"/>
    <property type="match status" value="1"/>
</dbReference>
<feature type="transmembrane region" description="Helical" evidence="1">
    <location>
        <begin position="41"/>
        <end position="64"/>
    </location>
</feature>
<feature type="non-terminal residue" evidence="2">
    <location>
        <position position="1"/>
    </location>
</feature>
<reference evidence="2 3" key="1">
    <citation type="submission" date="2017-11" db="EMBL/GenBank/DDBJ databases">
        <title>Evolution of Phototrophy in the Chloroflexi Phylum Driven by Horizontal Gene Transfer.</title>
        <authorList>
            <person name="Ward L.M."/>
            <person name="Hemp J."/>
            <person name="Shih P.M."/>
            <person name="Mcglynn S.E."/>
            <person name="Fischer W."/>
        </authorList>
    </citation>
    <scope>NUCLEOTIDE SEQUENCE [LARGE SCALE GENOMIC DNA]</scope>
    <source>
        <strain evidence="2">JP3_7</strain>
    </source>
</reference>
<proteinExistence type="predicted"/>
<dbReference type="EMBL" id="PGTN01000068">
    <property type="protein sequence ID" value="PJF47102.1"/>
    <property type="molecule type" value="Genomic_DNA"/>
</dbReference>
<dbReference type="PANTHER" id="PTHR32196">
    <property type="entry name" value="ABC TRANSPORTER PERMEASE PROTEIN YPHD-RELATED-RELATED"/>
    <property type="match status" value="1"/>
</dbReference>
<accession>A0A2M8QBD2</accession>
<organism evidence="2 3">
    <name type="scientific">Candidatus Thermofonsia Clade 3 bacterium</name>
    <dbReference type="NCBI Taxonomy" id="2364212"/>
    <lineage>
        <taxon>Bacteria</taxon>
        <taxon>Bacillati</taxon>
        <taxon>Chloroflexota</taxon>
        <taxon>Candidatus Thermofontia</taxon>
        <taxon>Candidatus Thermofonsia Clade 3</taxon>
    </lineage>
</organism>